<dbReference type="eggNOG" id="COG5616">
    <property type="taxonomic scope" value="Bacteria"/>
</dbReference>
<dbReference type="SMART" id="SM00028">
    <property type="entry name" value="TPR"/>
    <property type="match status" value="3"/>
</dbReference>
<dbReference type="Gene3D" id="1.25.40.10">
    <property type="entry name" value="Tetratricopeptide repeat domain"/>
    <property type="match status" value="2"/>
</dbReference>
<feature type="domain" description="HTH araC/xylS-type" evidence="4">
    <location>
        <begin position="491"/>
        <end position="595"/>
    </location>
</feature>
<dbReference type="PANTHER" id="PTHR43280:SF29">
    <property type="entry name" value="ARAC-FAMILY TRANSCRIPTIONAL REGULATOR"/>
    <property type="match status" value="1"/>
</dbReference>
<dbReference type="Pfam" id="PF12833">
    <property type="entry name" value="HTH_18"/>
    <property type="match status" value="1"/>
</dbReference>
<reference evidence="5 6" key="1">
    <citation type="journal article" date="2011" name="J. Bacteriol.">
        <title>Complete genome sequence of Algoriphagus sp. PR1, bacterial prey of a colony-forming choanoflagellate.</title>
        <authorList>
            <person name="Alegado R.A."/>
            <person name="Ferriera S."/>
            <person name="Nusbaum C."/>
            <person name="Young S.K."/>
            <person name="Zeng Q."/>
            <person name="Imamovic A."/>
            <person name="Fairclough S.R."/>
            <person name="King N."/>
        </authorList>
    </citation>
    <scope>NUCLEOTIDE SEQUENCE [LARGE SCALE GENOMIC DNA]</scope>
    <source>
        <strain evidence="5 6">PR1</strain>
    </source>
</reference>
<dbReference type="PROSITE" id="PS01124">
    <property type="entry name" value="HTH_ARAC_FAMILY_2"/>
    <property type="match status" value="1"/>
</dbReference>
<evidence type="ECO:0000256" key="2">
    <source>
        <dbReference type="ARBA" id="ARBA00023125"/>
    </source>
</evidence>
<protein>
    <submittedName>
        <fullName evidence="5">Adenylate/guanylate cyclase</fullName>
    </submittedName>
</protein>
<name>A3I071_9BACT</name>
<dbReference type="SUPFAM" id="SSF48452">
    <property type="entry name" value="TPR-like"/>
    <property type="match status" value="2"/>
</dbReference>
<dbReference type="RefSeq" id="WP_008201588.1">
    <property type="nucleotide sequence ID" value="NZ_CM001023.1"/>
</dbReference>
<sequence length="597" mass="68320">MEKQTEKSISIAVLPFKNISNSEENNFFCDGITEEIINAFSRIEQLKVTSRTSSFYFKDHSYSLQEISEKLGVNVILEGSVRVSGNSLRIRAQLIDVIEDTTFWTETWDRKKENLFEIQDEISLIIADKLREHEGHLTISDQLVNFPTQNITAYEHLLKGRYHFYKWNPEDVNIAINEFEKALALDPNLIDALLGSADSYSFMAVAGFAPREESWMKAVEAMQLAKVLDPNHAGLNLMLSHHAFFTEANFSSAMKFIQKAVVARPTYAEAHQFLSFFNTLKGDFNKAKEHILYAKSVDPLNPETRFFQANYLYRTNELDEAIKILNALLEENEKNLPALIVSTYIHIKENRLKEAKALIKKTPNEVFTPDEKLGLNTLVDVLTGNQDTELLKELEEHANDPLAHHAHSYLFIIYANLGRFDEAFAVLEKIFKDKSSILLLGFSDPLSEPIKSDPRYAEYHKRIYPEVSDLHKVKRTQSKSFDNANAKAQVERLQGFIESESPFLNPSLSLRSLAEQTDIHPNQLSWLLNEYLGKNFNEFINQKRVEHFKKLVVDPSNSHISLIGLAYESGFNSKTVFNTAFKKVTGMTPKEYQKSQS</sequence>
<keyword evidence="3" id="KW-0804">Transcription</keyword>
<dbReference type="GO" id="GO:0043565">
    <property type="term" value="F:sequence-specific DNA binding"/>
    <property type="evidence" value="ECO:0007669"/>
    <property type="project" value="InterPro"/>
</dbReference>
<dbReference type="InterPro" id="IPR019734">
    <property type="entry name" value="TPR_rpt"/>
</dbReference>
<dbReference type="EMBL" id="CM001023">
    <property type="protein sequence ID" value="EAZ79867.1"/>
    <property type="molecule type" value="Genomic_DNA"/>
</dbReference>
<dbReference type="Gene3D" id="1.10.10.60">
    <property type="entry name" value="Homeodomain-like"/>
    <property type="match status" value="2"/>
</dbReference>
<dbReference type="InterPro" id="IPR018060">
    <property type="entry name" value="HTH_AraC"/>
</dbReference>
<evidence type="ECO:0000259" key="4">
    <source>
        <dbReference type="PROSITE" id="PS01124"/>
    </source>
</evidence>
<dbReference type="Proteomes" id="UP000003919">
    <property type="component" value="Chromosome"/>
</dbReference>
<dbReference type="InterPro" id="IPR009057">
    <property type="entry name" value="Homeodomain-like_sf"/>
</dbReference>
<evidence type="ECO:0000313" key="6">
    <source>
        <dbReference type="Proteomes" id="UP000003919"/>
    </source>
</evidence>
<dbReference type="HOGENOM" id="CLU_473896_0_0_10"/>
<dbReference type="InterPro" id="IPR011990">
    <property type="entry name" value="TPR-like_helical_dom_sf"/>
</dbReference>
<evidence type="ECO:0000256" key="3">
    <source>
        <dbReference type="ARBA" id="ARBA00023163"/>
    </source>
</evidence>
<keyword evidence="6" id="KW-1185">Reference proteome</keyword>
<dbReference type="Gene3D" id="3.40.50.10070">
    <property type="entry name" value="TolB, N-terminal domain"/>
    <property type="match status" value="1"/>
</dbReference>
<dbReference type="SUPFAM" id="SSF46689">
    <property type="entry name" value="Homeodomain-like"/>
    <property type="match status" value="1"/>
</dbReference>
<proteinExistence type="predicted"/>
<dbReference type="SMART" id="SM00342">
    <property type="entry name" value="HTH_ARAC"/>
    <property type="match status" value="1"/>
</dbReference>
<dbReference type="OrthoDB" id="9779074at2"/>
<dbReference type="eggNOG" id="COG2207">
    <property type="taxonomic scope" value="Bacteria"/>
</dbReference>
<dbReference type="PANTHER" id="PTHR43280">
    <property type="entry name" value="ARAC-FAMILY TRANSCRIPTIONAL REGULATOR"/>
    <property type="match status" value="1"/>
</dbReference>
<dbReference type="AlphaFoldDB" id="A3I071"/>
<gene>
    <name evidence="5" type="ORF">ALPR1_14599</name>
</gene>
<dbReference type="eggNOG" id="COG0457">
    <property type="taxonomic scope" value="Bacteria"/>
</dbReference>
<evidence type="ECO:0000313" key="5">
    <source>
        <dbReference type="EMBL" id="EAZ79867.1"/>
    </source>
</evidence>
<organism evidence="5 6">
    <name type="scientific">Algoriphagus machipongonensis</name>
    <dbReference type="NCBI Taxonomy" id="388413"/>
    <lineage>
        <taxon>Bacteria</taxon>
        <taxon>Pseudomonadati</taxon>
        <taxon>Bacteroidota</taxon>
        <taxon>Cytophagia</taxon>
        <taxon>Cytophagales</taxon>
        <taxon>Cyclobacteriaceae</taxon>
        <taxon>Algoriphagus</taxon>
    </lineage>
</organism>
<dbReference type="EMBL" id="AAXU02000001">
    <property type="protein sequence ID" value="EAZ79867.1"/>
    <property type="molecule type" value="Genomic_DNA"/>
</dbReference>
<comment type="caution">
    <text evidence="5">The sequence shown here is derived from an EMBL/GenBank/DDBJ whole genome shotgun (WGS) entry which is preliminary data.</text>
</comment>
<evidence type="ECO:0000256" key="1">
    <source>
        <dbReference type="ARBA" id="ARBA00023015"/>
    </source>
</evidence>
<keyword evidence="2" id="KW-0238">DNA-binding</keyword>
<keyword evidence="1" id="KW-0805">Transcription regulation</keyword>
<accession>A3I071</accession>
<dbReference type="GO" id="GO:0003700">
    <property type="term" value="F:DNA-binding transcription factor activity"/>
    <property type="evidence" value="ECO:0007669"/>
    <property type="project" value="InterPro"/>
</dbReference>
<dbReference type="STRING" id="388413.ALPR1_14599"/>